<dbReference type="OrthoDB" id="3262464at2759"/>
<reference evidence="4" key="2">
    <citation type="submission" date="2015-01" db="EMBL/GenBank/DDBJ databases">
        <title>Evolutionary Origins and Diversification of the Mycorrhizal Mutualists.</title>
        <authorList>
            <consortium name="DOE Joint Genome Institute"/>
            <consortium name="Mycorrhizal Genomics Consortium"/>
            <person name="Kohler A."/>
            <person name="Kuo A."/>
            <person name="Nagy L.G."/>
            <person name="Floudas D."/>
            <person name="Copeland A."/>
            <person name="Barry K.W."/>
            <person name="Cichocki N."/>
            <person name="Veneault-Fourrey C."/>
            <person name="LaButti K."/>
            <person name="Lindquist E.A."/>
            <person name="Lipzen A."/>
            <person name="Lundell T."/>
            <person name="Morin E."/>
            <person name="Murat C."/>
            <person name="Riley R."/>
            <person name="Ohm R."/>
            <person name="Sun H."/>
            <person name="Tunlid A."/>
            <person name="Henrissat B."/>
            <person name="Grigoriev I.V."/>
            <person name="Hibbett D.S."/>
            <person name="Martin F."/>
        </authorList>
    </citation>
    <scope>NUCLEOTIDE SEQUENCE [LARGE SCALE GENOMIC DNA]</scope>
    <source>
        <strain evidence="4">LaAM-08-1</strain>
    </source>
</reference>
<sequence>MEQYWKARPAASPTVPATSTSDVAQPNSEASILSEFDRHRLTLLSDQAESEGWQSEMRRYLRDLPADVTKDTDIVKWWQNNGALYPTLRRIALDYLPCQASSVPCEPRFEELQMMKFAWRNNIGDLAAWNSAQVEEIGHEMQEYEDMFVADQDFEEWDKSVNEPVINYID</sequence>
<gene>
    <name evidence="3" type="ORF">K443DRAFT_15654</name>
</gene>
<dbReference type="AlphaFoldDB" id="A0A0C9WGS4"/>
<protein>
    <recommendedName>
        <fullName evidence="2">HAT C-terminal dimerisation domain-containing protein</fullName>
    </recommendedName>
</protein>
<reference evidence="3 4" key="1">
    <citation type="submission" date="2014-04" db="EMBL/GenBank/DDBJ databases">
        <authorList>
            <consortium name="DOE Joint Genome Institute"/>
            <person name="Kuo A."/>
            <person name="Kohler A."/>
            <person name="Nagy L.G."/>
            <person name="Floudas D."/>
            <person name="Copeland A."/>
            <person name="Barry K.W."/>
            <person name="Cichocki N."/>
            <person name="Veneault-Fourrey C."/>
            <person name="LaButti K."/>
            <person name="Lindquist E.A."/>
            <person name="Lipzen A."/>
            <person name="Lundell T."/>
            <person name="Morin E."/>
            <person name="Murat C."/>
            <person name="Sun H."/>
            <person name="Tunlid A."/>
            <person name="Henrissat B."/>
            <person name="Grigoriev I.V."/>
            <person name="Hibbett D.S."/>
            <person name="Martin F."/>
            <person name="Nordberg H.P."/>
            <person name="Cantor M.N."/>
            <person name="Hua S.X."/>
        </authorList>
    </citation>
    <scope>NUCLEOTIDE SEQUENCE [LARGE SCALE GENOMIC DNA]</scope>
    <source>
        <strain evidence="3 4">LaAM-08-1</strain>
    </source>
</reference>
<accession>A0A0C9WGS4</accession>
<dbReference type="Pfam" id="PF05699">
    <property type="entry name" value="Dimer_Tnp_hAT"/>
    <property type="match status" value="1"/>
</dbReference>
<proteinExistence type="predicted"/>
<feature type="compositionally biased region" description="Polar residues" evidence="1">
    <location>
        <begin position="15"/>
        <end position="27"/>
    </location>
</feature>
<dbReference type="InterPro" id="IPR008906">
    <property type="entry name" value="HATC_C_dom"/>
</dbReference>
<dbReference type="EMBL" id="KN839348">
    <property type="protein sequence ID" value="KIJ89949.1"/>
    <property type="molecule type" value="Genomic_DNA"/>
</dbReference>
<dbReference type="GO" id="GO:0046983">
    <property type="term" value="F:protein dimerization activity"/>
    <property type="evidence" value="ECO:0007669"/>
    <property type="project" value="InterPro"/>
</dbReference>
<keyword evidence="4" id="KW-1185">Reference proteome</keyword>
<name>A0A0C9WGS4_9AGAR</name>
<evidence type="ECO:0000259" key="2">
    <source>
        <dbReference type="Pfam" id="PF05699"/>
    </source>
</evidence>
<dbReference type="HOGENOM" id="CLU_009123_9_0_1"/>
<evidence type="ECO:0000313" key="4">
    <source>
        <dbReference type="Proteomes" id="UP000054477"/>
    </source>
</evidence>
<dbReference type="InterPro" id="IPR012337">
    <property type="entry name" value="RNaseH-like_sf"/>
</dbReference>
<evidence type="ECO:0000256" key="1">
    <source>
        <dbReference type="SAM" id="MobiDB-lite"/>
    </source>
</evidence>
<dbReference type="Proteomes" id="UP000054477">
    <property type="component" value="Unassembled WGS sequence"/>
</dbReference>
<evidence type="ECO:0000313" key="3">
    <source>
        <dbReference type="EMBL" id="KIJ89949.1"/>
    </source>
</evidence>
<feature type="region of interest" description="Disordered" evidence="1">
    <location>
        <begin position="1"/>
        <end position="27"/>
    </location>
</feature>
<organism evidence="3 4">
    <name type="scientific">Laccaria amethystina LaAM-08-1</name>
    <dbReference type="NCBI Taxonomy" id="1095629"/>
    <lineage>
        <taxon>Eukaryota</taxon>
        <taxon>Fungi</taxon>
        <taxon>Dikarya</taxon>
        <taxon>Basidiomycota</taxon>
        <taxon>Agaricomycotina</taxon>
        <taxon>Agaricomycetes</taxon>
        <taxon>Agaricomycetidae</taxon>
        <taxon>Agaricales</taxon>
        <taxon>Agaricineae</taxon>
        <taxon>Hydnangiaceae</taxon>
        <taxon>Laccaria</taxon>
    </lineage>
</organism>
<dbReference type="SUPFAM" id="SSF53098">
    <property type="entry name" value="Ribonuclease H-like"/>
    <property type="match status" value="1"/>
</dbReference>
<feature type="domain" description="HAT C-terminal dimerisation" evidence="2">
    <location>
        <begin position="56"/>
        <end position="116"/>
    </location>
</feature>